<dbReference type="SUPFAM" id="SSF51905">
    <property type="entry name" value="FAD/NAD(P)-binding domain"/>
    <property type="match status" value="1"/>
</dbReference>
<comment type="cofactor">
    <cofactor evidence="1">
        <name>FAD</name>
        <dbReference type="ChEBI" id="CHEBI:57692"/>
    </cofactor>
</comment>
<keyword evidence="3" id="KW-0285">Flavoprotein</keyword>
<evidence type="ECO:0000256" key="6">
    <source>
        <dbReference type="ARBA" id="ARBA00023284"/>
    </source>
</evidence>
<gene>
    <name evidence="9" type="ORF">M0812_01785</name>
</gene>
<keyword evidence="5" id="KW-0560">Oxidoreductase</keyword>
<dbReference type="Pfam" id="PF00581">
    <property type="entry name" value="Rhodanese"/>
    <property type="match status" value="1"/>
</dbReference>
<dbReference type="InterPro" id="IPR050260">
    <property type="entry name" value="FAD-bd_OxRdtase"/>
</dbReference>
<evidence type="ECO:0000256" key="7">
    <source>
        <dbReference type="SAM" id="SignalP"/>
    </source>
</evidence>
<sequence>MFVTILLLSFLAVLSFSQKLRRRIANLLIDVPDVNVSKFLLQKFKFQKQNKEEKIVIIGGNAAGCSVAAKARRMSEKANIVIYEMTENVSWANCGLPYYIGGIVKPREQLIRTPTKVFNKVMNVVVYTKHKAVSVDAENKTIQVWDLEQDEKKTVTFDKLVISTGTKNLCLPIENMNSPNIFPLKTIEHVDAIKSWVDNNQDIENVLICGAGAIGLETGENFIHLGFNVTVVDMAPHVLPRAIDFDMAQYFQRKLKKRGMKFIFNDSIESFQRGEGKLANQATLRSGKIIKFDLALASLGIVPNTEFLKDSGIEMDGRMVKVNSKMQTNFPYIYACGDIVKCKHLVTNKIGPNFLAGPASKQGRIVGNNVIVSNERQLEFPGVLNTFIIEVFGFGCGKTGLSERECIQNEYDYGVSIVLPKNHVSYMPNSERLALKMLYDKKTEKILGAQAIGRDGAARRLDVLSTAITGGLTIYDVEHLDLCYSPQFGAPKDAVCMLALCAGNQLSEETSAITFQQFEKMIEEHGEENIQIIDVRTLKEYKKRHYPNSILIDYKDDFRNNLLKHNLDKEKLTVIYCRAGYRAYRTLLIMKDRGFTNVHNISGGFFFMKK</sequence>
<proteinExistence type="inferred from homology"/>
<protein>
    <submittedName>
        <fullName evidence="9">Phage shock protein e-related protein</fullName>
    </submittedName>
</protein>
<dbReference type="InterPro" id="IPR036873">
    <property type="entry name" value="Rhodanese-like_dom_sf"/>
</dbReference>
<feature type="signal peptide" evidence="7">
    <location>
        <begin position="1"/>
        <end position="17"/>
    </location>
</feature>
<dbReference type="AlphaFoldDB" id="A0AAV7Z111"/>
<dbReference type="InterPro" id="IPR001763">
    <property type="entry name" value="Rhodanese-like_dom"/>
</dbReference>
<keyword evidence="6" id="KW-0676">Redox-active center</keyword>
<keyword evidence="7" id="KW-0732">Signal</keyword>
<dbReference type="PRINTS" id="PR00411">
    <property type="entry name" value="PNDRDTASEI"/>
</dbReference>
<dbReference type="InterPro" id="IPR023753">
    <property type="entry name" value="FAD/NAD-binding_dom"/>
</dbReference>
<dbReference type="InterPro" id="IPR004099">
    <property type="entry name" value="Pyr_nucl-diS_OxRdtase_dimer"/>
</dbReference>
<dbReference type="GO" id="GO:0016491">
    <property type="term" value="F:oxidoreductase activity"/>
    <property type="evidence" value="ECO:0007669"/>
    <property type="project" value="UniProtKB-KW"/>
</dbReference>
<dbReference type="InterPro" id="IPR036188">
    <property type="entry name" value="FAD/NAD-bd_sf"/>
</dbReference>
<dbReference type="SUPFAM" id="SSF55424">
    <property type="entry name" value="FAD/NAD-linked reductases, dimerisation (C-terminal) domain"/>
    <property type="match status" value="1"/>
</dbReference>
<comment type="similarity">
    <text evidence="2">Belongs to the class-III pyridine nucleotide-disulfide oxidoreductase family.</text>
</comment>
<evidence type="ECO:0000256" key="2">
    <source>
        <dbReference type="ARBA" id="ARBA00009130"/>
    </source>
</evidence>
<comment type="caution">
    <text evidence="9">The sequence shown here is derived from an EMBL/GenBank/DDBJ whole genome shotgun (WGS) entry which is preliminary data.</text>
</comment>
<dbReference type="PANTHER" id="PTHR43429:SF1">
    <property type="entry name" value="NAD(P)H SULFUR OXIDOREDUCTASE (COA-DEPENDENT)"/>
    <property type="match status" value="1"/>
</dbReference>
<reference evidence="9" key="1">
    <citation type="submission" date="2022-08" db="EMBL/GenBank/DDBJ databases">
        <title>Novel sulphate-reducing endosymbionts in the free-living metamonad Anaeramoeba.</title>
        <authorList>
            <person name="Jerlstrom-Hultqvist J."/>
            <person name="Cepicka I."/>
            <person name="Gallot-Lavallee L."/>
            <person name="Salas-Leiva D."/>
            <person name="Curtis B.A."/>
            <person name="Zahonova K."/>
            <person name="Pipaliya S."/>
            <person name="Dacks J."/>
            <person name="Roger A.J."/>
        </authorList>
    </citation>
    <scope>NUCLEOTIDE SEQUENCE</scope>
    <source>
        <strain evidence="9">Busselton2</strain>
    </source>
</reference>
<evidence type="ECO:0000256" key="1">
    <source>
        <dbReference type="ARBA" id="ARBA00001974"/>
    </source>
</evidence>
<dbReference type="PANTHER" id="PTHR43429">
    <property type="entry name" value="PYRIDINE NUCLEOTIDE-DISULFIDE OXIDOREDUCTASE DOMAIN-CONTAINING"/>
    <property type="match status" value="1"/>
</dbReference>
<dbReference type="Gene3D" id="3.50.50.60">
    <property type="entry name" value="FAD/NAD(P)-binding domain"/>
    <property type="match status" value="2"/>
</dbReference>
<dbReference type="Pfam" id="PF02852">
    <property type="entry name" value="Pyr_redox_dim"/>
    <property type="match status" value="1"/>
</dbReference>
<dbReference type="CDD" id="cd00158">
    <property type="entry name" value="RHOD"/>
    <property type="match status" value="1"/>
</dbReference>
<evidence type="ECO:0000313" key="9">
    <source>
        <dbReference type="EMBL" id="KAJ3434666.1"/>
    </source>
</evidence>
<keyword evidence="4" id="KW-0274">FAD</keyword>
<dbReference type="Gene3D" id="3.40.250.10">
    <property type="entry name" value="Rhodanese-like domain"/>
    <property type="match status" value="1"/>
</dbReference>
<organism evidence="9 10">
    <name type="scientific">Anaeramoeba flamelloides</name>
    <dbReference type="NCBI Taxonomy" id="1746091"/>
    <lineage>
        <taxon>Eukaryota</taxon>
        <taxon>Metamonada</taxon>
        <taxon>Anaeramoebidae</taxon>
        <taxon>Anaeramoeba</taxon>
    </lineage>
</organism>
<dbReference type="InterPro" id="IPR016156">
    <property type="entry name" value="FAD/NAD-linked_Rdtase_dimer_sf"/>
</dbReference>
<dbReference type="PROSITE" id="PS50206">
    <property type="entry name" value="RHODANESE_3"/>
    <property type="match status" value="1"/>
</dbReference>
<evidence type="ECO:0000313" key="10">
    <source>
        <dbReference type="Proteomes" id="UP001146793"/>
    </source>
</evidence>
<evidence type="ECO:0000256" key="3">
    <source>
        <dbReference type="ARBA" id="ARBA00022630"/>
    </source>
</evidence>
<dbReference type="SUPFAM" id="SSF52821">
    <property type="entry name" value="Rhodanese/Cell cycle control phosphatase"/>
    <property type="match status" value="1"/>
</dbReference>
<feature type="chain" id="PRO_5043653221" evidence="7">
    <location>
        <begin position="18"/>
        <end position="610"/>
    </location>
</feature>
<evidence type="ECO:0000256" key="5">
    <source>
        <dbReference type="ARBA" id="ARBA00023002"/>
    </source>
</evidence>
<evidence type="ECO:0000259" key="8">
    <source>
        <dbReference type="PROSITE" id="PS50206"/>
    </source>
</evidence>
<dbReference type="SMART" id="SM00450">
    <property type="entry name" value="RHOD"/>
    <property type="match status" value="1"/>
</dbReference>
<dbReference type="EMBL" id="JANTQA010000042">
    <property type="protein sequence ID" value="KAJ3434666.1"/>
    <property type="molecule type" value="Genomic_DNA"/>
</dbReference>
<accession>A0AAV7Z111</accession>
<dbReference type="PRINTS" id="PR00368">
    <property type="entry name" value="FADPNR"/>
</dbReference>
<dbReference type="Pfam" id="PF07992">
    <property type="entry name" value="Pyr_redox_2"/>
    <property type="match status" value="1"/>
</dbReference>
<dbReference type="Proteomes" id="UP001146793">
    <property type="component" value="Unassembled WGS sequence"/>
</dbReference>
<feature type="domain" description="Rhodanese" evidence="8">
    <location>
        <begin position="526"/>
        <end position="605"/>
    </location>
</feature>
<name>A0AAV7Z111_9EUKA</name>
<evidence type="ECO:0000256" key="4">
    <source>
        <dbReference type="ARBA" id="ARBA00022827"/>
    </source>
</evidence>